<evidence type="ECO:0000256" key="1">
    <source>
        <dbReference type="SAM" id="MobiDB-lite"/>
    </source>
</evidence>
<dbReference type="InterPro" id="IPR036864">
    <property type="entry name" value="Zn2-C6_fun-type_DNA-bd_sf"/>
</dbReference>
<feature type="region of interest" description="Disordered" evidence="1">
    <location>
        <begin position="186"/>
        <end position="457"/>
    </location>
</feature>
<name>A0ABP0E6W2_9ASCO</name>
<reference evidence="3 4" key="1">
    <citation type="submission" date="2024-01" db="EMBL/GenBank/DDBJ databases">
        <authorList>
            <consortium name="Genoscope - CEA"/>
            <person name="William W."/>
        </authorList>
    </citation>
    <scope>NUCLEOTIDE SEQUENCE [LARGE SCALE GENOMIC DNA]</scope>
    <source>
        <strain evidence="3 4">29B2s-10</strain>
    </source>
</reference>
<feature type="compositionally biased region" description="Basic and acidic residues" evidence="1">
    <location>
        <begin position="380"/>
        <end position="390"/>
    </location>
</feature>
<proteinExistence type="predicted"/>
<organism evidence="3 4">
    <name type="scientific">[Candida] anglica</name>
    <dbReference type="NCBI Taxonomy" id="148631"/>
    <lineage>
        <taxon>Eukaryota</taxon>
        <taxon>Fungi</taxon>
        <taxon>Dikarya</taxon>
        <taxon>Ascomycota</taxon>
        <taxon>Saccharomycotina</taxon>
        <taxon>Pichiomycetes</taxon>
        <taxon>Debaryomycetaceae</taxon>
        <taxon>Kurtzmaniella</taxon>
    </lineage>
</organism>
<evidence type="ECO:0000259" key="2">
    <source>
        <dbReference type="PROSITE" id="PS50048"/>
    </source>
</evidence>
<feature type="compositionally biased region" description="Polar residues" evidence="1">
    <location>
        <begin position="391"/>
        <end position="429"/>
    </location>
</feature>
<feature type="region of interest" description="Disordered" evidence="1">
    <location>
        <begin position="89"/>
        <end position="125"/>
    </location>
</feature>
<feature type="compositionally biased region" description="Polar residues" evidence="1">
    <location>
        <begin position="358"/>
        <end position="378"/>
    </location>
</feature>
<evidence type="ECO:0000313" key="3">
    <source>
        <dbReference type="EMBL" id="CAK7895791.1"/>
    </source>
</evidence>
<dbReference type="EMBL" id="OZ004254">
    <property type="protein sequence ID" value="CAK7895791.1"/>
    <property type="molecule type" value="Genomic_DNA"/>
</dbReference>
<feature type="region of interest" description="Disordered" evidence="1">
    <location>
        <begin position="501"/>
        <end position="524"/>
    </location>
</feature>
<evidence type="ECO:0000313" key="4">
    <source>
        <dbReference type="Proteomes" id="UP001497600"/>
    </source>
</evidence>
<feature type="compositionally biased region" description="Basic and acidic residues" evidence="1">
    <location>
        <begin position="432"/>
        <end position="456"/>
    </location>
</feature>
<accession>A0ABP0E6W2</accession>
<dbReference type="PANTHER" id="PTHR47431:SF1">
    <property type="entry name" value="ZN(II)2CYS6 TRANSCRIPTION FACTOR (EUROFUNG)"/>
    <property type="match status" value="1"/>
</dbReference>
<dbReference type="Pfam" id="PF00172">
    <property type="entry name" value="Zn_clus"/>
    <property type="match status" value="1"/>
</dbReference>
<sequence length="1090" mass="123224">MSSESSFASSTPSIRRLVARRACLSCREKKIKCDGEAPSTNDSQRSTSPNLCSNCKFLGIECVFVRSMRGGRRKKRTLVTEDSLANAVPSKNLKTDQTGVDHSQPKEDLRSTPSSTLEKEDKPEASHFPIFDLGKASRPLSPTLSYASSGYPDPGIVNRMDKLRSSSLSDQMRDPNDQSRYASYDYMRQYGPPPHPGGPPLHSPPPPMSSGPLPPPPPPPPPTSIPLPPGDQKYYRRLYGPYGPPRNVPPPPRDYYGARGGPRRNYRHHDPPPMMPGYGGSPPLPLMPGHLYPPNGHIGHSHPQQPHPQPNGPYGYQRPGIPVLPPIDGKEKGYSEYGSYLFQKNQPQQFNREAATSAWPNSNAPQSQPQGSNGNQVDLKQPHQQDEKTLHLNSQTSNDTRNEKPSTSNNKSIGNSDVHTQTKSDSVSLRSADVKSVSDRMEDDKSISSGSDDRQRFYSGERQLASDTAYPPVYGHPYNTYNKDYFRNSLLSTAPRSIHEEYSSVTSNPGSEKSSLTPPQQLRFDLPDNKTLDHLLNLYYRYNHPGHQILPKKSILLQYFPVDSCPAIYHAIIASISRLNDKVSKDEEVWIANAYKYWDNLNSLQMFLTYIMISKTLKYSTNLKNGLELNKKIWNCIRSQKLIETYKQLTKEEYLEILSISTTRQLFERELMVRLIWDFWVHRTVIFRIRAGDPYNRLSTILHTDKSEFENNHYSDHLEIPIDNESYLTSIKNYKLSKRFSWPDLHFELSKDIPESESSIFSDSTAIVLSSSLLYTAADTISRNGLLKTNFAKLVTYGDKLEKAIINDIFRLTKENCLVINGTFLLSHFILKAVKILCNFSFIREIMVFKFYQKSDNELAELDFFPLINDVTIQQLPDLELLPQVIKKLTNFQWTCFASAVNSVLDIIKLLELGEGLIPENLTHRENKPLSTTRKTYKVAVGVTDSGESDKPWWEGAIHTSRVLNTSDQADAWLQYPEFCLMSISAQIVALASFVVLSKYIKFEANGDAVTVVISIGDEVEKQTIEVQSTMIAQQISQEFEQNFLLEKIATCTNFLKSHARFSNGMASDSILKAERIIHYLEEISTHSKT</sequence>
<keyword evidence="4" id="KW-1185">Reference proteome</keyword>
<dbReference type="SMART" id="SM00066">
    <property type="entry name" value="GAL4"/>
    <property type="match status" value="1"/>
</dbReference>
<feature type="compositionally biased region" description="Pro residues" evidence="1">
    <location>
        <begin position="242"/>
        <end position="253"/>
    </location>
</feature>
<feature type="compositionally biased region" description="Polar residues" evidence="1">
    <location>
        <begin position="342"/>
        <end position="351"/>
    </location>
</feature>
<dbReference type="InterPro" id="IPR001138">
    <property type="entry name" value="Zn2Cys6_DnaBD"/>
</dbReference>
<dbReference type="SUPFAM" id="SSF57701">
    <property type="entry name" value="Zn2/Cys6 DNA-binding domain"/>
    <property type="match status" value="1"/>
</dbReference>
<feature type="domain" description="Zn(2)-C6 fungal-type" evidence="2">
    <location>
        <begin position="22"/>
        <end position="64"/>
    </location>
</feature>
<feature type="compositionally biased region" description="Polar residues" evidence="1">
    <location>
        <begin position="503"/>
        <end position="520"/>
    </location>
</feature>
<protein>
    <recommendedName>
        <fullName evidence="2">Zn(2)-C6 fungal-type domain-containing protein</fullName>
    </recommendedName>
</protein>
<gene>
    <name evidence="3" type="ORF">CAAN4_B02014</name>
</gene>
<feature type="compositionally biased region" description="Pro residues" evidence="1">
    <location>
        <begin position="191"/>
        <end position="229"/>
    </location>
</feature>
<dbReference type="Gene3D" id="4.10.240.10">
    <property type="entry name" value="Zn(2)-C6 fungal-type DNA-binding domain"/>
    <property type="match status" value="1"/>
</dbReference>
<dbReference type="PROSITE" id="PS50048">
    <property type="entry name" value="ZN2_CY6_FUNGAL_2"/>
    <property type="match status" value="1"/>
</dbReference>
<dbReference type="Proteomes" id="UP001497600">
    <property type="component" value="Chromosome B"/>
</dbReference>
<dbReference type="CDD" id="cd12148">
    <property type="entry name" value="fungal_TF_MHR"/>
    <property type="match status" value="1"/>
</dbReference>
<dbReference type="CDD" id="cd00067">
    <property type="entry name" value="GAL4"/>
    <property type="match status" value="1"/>
</dbReference>
<dbReference type="PANTHER" id="PTHR47431">
    <property type="entry name" value="ZN(II)2CYS6 TRANSCRIPTION FACTOR (EUROFUNG)-RELATED"/>
    <property type="match status" value="1"/>
</dbReference>